<dbReference type="InterPro" id="IPR013783">
    <property type="entry name" value="Ig-like_fold"/>
</dbReference>
<dbReference type="SUPFAM" id="SSF49785">
    <property type="entry name" value="Galactose-binding domain-like"/>
    <property type="match status" value="1"/>
</dbReference>
<evidence type="ECO:0000259" key="7">
    <source>
        <dbReference type="Pfam" id="PF02836"/>
    </source>
</evidence>
<organism evidence="8 9">
    <name type="scientific">Paenibacillus silvestris</name>
    <dbReference type="NCBI Taxonomy" id="2606219"/>
    <lineage>
        <taxon>Bacteria</taxon>
        <taxon>Bacillati</taxon>
        <taxon>Bacillota</taxon>
        <taxon>Bacilli</taxon>
        <taxon>Bacillales</taxon>
        <taxon>Paenibacillaceae</taxon>
        <taxon>Paenibacillus</taxon>
    </lineage>
</organism>
<sequence length="571" mass="64930">MIRLFQTHYVRQVTELEGLWDFIPLAPDEEIPAPGTVGYTYRLVVPGCWEQHPELASYRGRGAYRRMIQIDAITSLRFEFKGVSHTARVFFDGALIAEHYNAYTAFTAKVHDVQPGLHELIVEVDNSFSAASSLHIPNDYYTYGGLIRPVAMENIGDCTIEAIKFIPHSDQDGWKAHITAIIQNELEQKQTVRLIGQLASTKLDFGLIEVQPGVGSLTSVTQSFRFPDVRPWSAHDPQLYELRLDLYDVKKELPVDDLVERVGFRVVEVRNGSITVNNDPIYLKGFNRHEDHAIAGPSLPLSLMVADLELMVGTGANAVRTSHYPNDERFLDLCDERGLFVWEENHARGLSLEQMSNPHFIRQCEAVNREMVEQHINHPSIILWAVLNECASDSAGGREHYQRQMQQIRELDASRPLTFASHHREKEMCFDLADMVSVNLYPQWYTDEDPGELCDRIRAFAEENGGRGKPMIISEFGADGYYGFRSPIRVKGSEERQGDILELNLAAYASRPYVSGTFIWQFCDCRVTEATGWLLTRAMVKNSKGIVDEYRRPKLAYDVVKKYYGCPSSRV</sequence>
<dbReference type="PRINTS" id="PR00132">
    <property type="entry name" value="GLHYDRLASE2"/>
</dbReference>
<reference evidence="8 9" key="1">
    <citation type="submission" date="2019-12" db="EMBL/GenBank/DDBJ databases">
        <title>Paenibacillus sp. nov. sp. isolated from soil.</title>
        <authorList>
            <person name="Kim J."/>
            <person name="Jeong S.E."/>
            <person name="Jung H.S."/>
            <person name="Jeon C.O."/>
        </authorList>
    </citation>
    <scope>NUCLEOTIDE SEQUENCE [LARGE SCALE GENOMIC DNA]</scope>
    <source>
        <strain evidence="8 9">5J-6</strain>
    </source>
</reference>
<dbReference type="InterPro" id="IPR006101">
    <property type="entry name" value="Glyco_hydro_2"/>
</dbReference>
<dbReference type="Gene3D" id="2.60.40.10">
    <property type="entry name" value="Immunoglobulins"/>
    <property type="match status" value="1"/>
</dbReference>
<dbReference type="EC" id="3.2.1.31" evidence="2"/>
<evidence type="ECO:0000313" key="9">
    <source>
        <dbReference type="Proteomes" id="UP000481087"/>
    </source>
</evidence>
<dbReference type="GO" id="GO:0030246">
    <property type="term" value="F:carbohydrate binding"/>
    <property type="evidence" value="ECO:0007669"/>
    <property type="project" value="TreeGrafter"/>
</dbReference>
<keyword evidence="9" id="KW-1185">Reference proteome</keyword>
<dbReference type="GO" id="GO:0004566">
    <property type="term" value="F:beta-glucuronidase activity"/>
    <property type="evidence" value="ECO:0007669"/>
    <property type="project" value="UniProtKB-EC"/>
</dbReference>
<dbReference type="InterPro" id="IPR008979">
    <property type="entry name" value="Galactose-bd-like_sf"/>
</dbReference>
<dbReference type="EMBL" id="WTUZ01000004">
    <property type="protein sequence ID" value="MZQ80854.1"/>
    <property type="molecule type" value="Genomic_DNA"/>
</dbReference>
<dbReference type="Proteomes" id="UP000481087">
    <property type="component" value="Unassembled WGS sequence"/>
</dbReference>
<dbReference type="InterPro" id="IPR006103">
    <property type="entry name" value="Glyco_hydro_2_cat"/>
</dbReference>
<feature type="domain" description="Glycoside hydrolase family 2 immunoglobulin-like beta-sandwich" evidence="6">
    <location>
        <begin position="159"/>
        <end position="265"/>
    </location>
</feature>
<dbReference type="InterPro" id="IPR006102">
    <property type="entry name" value="Ig-like_GH2"/>
</dbReference>
<dbReference type="Gene3D" id="3.20.20.80">
    <property type="entry name" value="Glycosidases"/>
    <property type="match status" value="1"/>
</dbReference>
<evidence type="ECO:0000256" key="4">
    <source>
        <dbReference type="ARBA" id="ARBA00022801"/>
    </source>
</evidence>
<evidence type="ECO:0000256" key="3">
    <source>
        <dbReference type="ARBA" id="ARBA00016205"/>
    </source>
</evidence>
<dbReference type="InterPro" id="IPR036156">
    <property type="entry name" value="Beta-gal/glucu_dom_sf"/>
</dbReference>
<dbReference type="Pfam" id="PF00703">
    <property type="entry name" value="Glyco_hydro_2"/>
    <property type="match status" value="1"/>
</dbReference>
<gene>
    <name evidence="8" type="ORF">GQF01_01705</name>
</gene>
<evidence type="ECO:0000313" key="8">
    <source>
        <dbReference type="EMBL" id="MZQ80854.1"/>
    </source>
</evidence>
<dbReference type="SUPFAM" id="SSF49303">
    <property type="entry name" value="beta-Galactosidase/glucuronidase domain"/>
    <property type="match status" value="1"/>
</dbReference>
<evidence type="ECO:0000256" key="5">
    <source>
        <dbReference type="ARBA" id="ARBA00023295"/>
    </source>
</evidence>
<keyword evidence="5" id="KW-0326">Glycosidase</keyword>
<dbReference type="PANTHER" id="PTHR10066">
    <property type="entry name" value="BETA-GLUCURONIDASE"/>
    <property type="match status" value="1"/>
</dbReference>
<proteinExistence type="inferred from homology"/>
<dbReference type="SUPFAM" id="SSF51445">
    <property type="entry name" value="(Trans)glycosidases"/>
    <property type="match status" value="1"/>
</dbReference>
<dbReference type="PANTHER" id="PTHR10066:SF67">
    <property type="entry name" value="BETA-GLUCURONIDASE"/>
    <property type="match status" value="1"/>
</dbReference>
<dbReference type="InterPro" id="IPR023230">
    <property type="entry name" value="Glyco_hydro_2_CS"/>
</dbReference>
<dbReference type="GO" id="GO:0019391">
    <property type="term" value="P:glucuronoside catabolic process"/>
    <property type="evidence" value="ECO:0007669"/>
    <property type="project" value="TreeGrafter"/>
</dbReference>
<feature type="domain" description="Glycoside hydrolase family 2 catalytic" evidence="7">
    <location>
        <begin position="267"/>
        <end position="564"/>
    </location>
</feature>
<evidence type="ECO:0000259" key="6">
    <source>
        <dbReference type="Pfam" id="PF00703"/>
    </source>
</evidence>
<name>A0A6L8USB6_9BACL</name>
<dbReference type="RefSeq" id="WP_161405131.1">
    <property type="nucleotide sequence ID" value="NZ_WTUZ01000004.1"/>
</dbReference>
<evidence type="ECO:0000256" key="2">
    <source>
        <dbReference type="ARBA" id="ARBA00012761"/>
    </source>
</evidence>
<accession>A0A6L8USB6</accession>
<protein>
    <recommendedName>
        <fullName evidence="3">Beta-glucuronidase</fullName>
        <ecNumber evidence="2">3.2.1.31</ecNumber>
    </recommendedName>
</protein>
<dbReference type="Pfam" id="PF02836">
    <property type="entry name" value="Glyco_hydro_2_C"/>
    <property type="match status" value="1"/>
</dbReference>
<evidence type="ECO:0000256" key="1">
    <source>
        <dbReference type="ARBA" id="ARBA00007401"/>
    </source>
</evidence>
<dbReference type="AlphaFoldDB" id="A0A6L8USB6"/>
<dbReference type="GO" id="GO:0005975">
    <property type="term" value="P:carbohydrate metabolic process"/>
    <property type="evidence" value="ECO:0007669"/>
    <property type="project" value="InterPro"/>
</dbReference>
<dbReference type="PROSITE" id="PS00719">
    <property type="entry name" value="GLYCOSYL_HYDROL_F2_1"/>
    <property type="match status" value="1"/>
</dbReference>
<comment type="similarity">
    <text evidence="1">Belongs to the glycosyl hydrolase 2 family.</text>
</comment>
<dbReference type="Gene3D" id="2.60.120.260">
    <property type="entry name" value="Galactose-binding domain-like"/>
    <property type="match status" value="1"/>
</dbReference>
<comment type="caution">
    <text evidence="8">The sequence shown here is derived from an EMBL/GenBank/DDBJ whole genome shotgun (WGS) entry which is preliminary data.</text>
</comment>
<keyword evidence="4" id="KW-0378">Hydrolase</keyword>
<dbReference type="InterPro" id="IPR017853">
    <property type="entry name" value="GH"/>
</dbReference>